<dbReference type="InterPro" id="IPR011006">
    <property type="entry name" value="CheY-like_superfamily"/>
</dbReference>
<feature type="domain" description="Response regulatory" evidence="2">
    <location>
        <begin position="8"/>
        <end position="127"/>
    </location>
</feature>
<evidence type="ECO:0000259" key="3">
    <source>
        <dbReference type="PROSITE" id="PS50883"/>
    </source>
</evidence>
<accession>A0AA96FDM3</accession>
<organism evidence="4">
    <name type="scientific">Demequina capsici</name>
    <dbReference type="NCBI Taxonomy" id="3075620"/>
    <lineage>
        <taxon>Bacteria</taxon>
        <taxon>Bacillati</taxon>
        <taxon>Actinomycetota</taxon>
        <taxon>Actinomycetes</taxon>
        <taxon>Micrococcales</taxon>
        <taxon>Demequinaceae</taxon>
        <taxon>Demequina</taxon>
    </lineage>
</organism>
<dbReference type="GO" id="GO:0071111">
    <property type="term" value="F:cyclic-guanylate-specific phosphodiesterase activity"/>
    <property type="evidence" value="ECO:0007669"/>
    <property type="project" value="UniProtKB-EC"/>
</dbReference>
<dbReference type="SUPFAM" id="SSF141868">
    <property type="entry name" value="EAL domain-like"/>
    <property type="match status" value="1"/>
</dbReference>
<keyword evidence="4" id="KW-0378">Hydrolase</keyword>
<proteinExistence type="predicted"/>
<dbReference type="PANTHER" id="PTHR33121:SF70">
    <property type="entry name" value="SIGNALING PROTEIN YKOW"/>
    <property type="match status" value="1"/>
</dbReference>
<keyword evidence="1" id="KW-0597">Phosphoprotein</keyword>
<dbReference type="PANTHER" id="PTHR33121">
    <property type="entry name" value="CYCLIC DI-GMP PHOSPHODIESTERASE PDEF"/>
    <property type="match status" value="1"/>
</dbReference>
<dbReference type="SMART" id="SM00052">
    <property type="entry name" value="EAL"/>
    <property type="match status" value="1"/>
</dbReference>
<dbReference type="KEGG" id="dcp:RN607_04230"/>
<evidence type="ECO:0000259" key="2">
    <source>
        <dbReference type="PROSITE" id="PS50110"/>
    </source>
</evidence>
<dbReference type="SUPFAM" id="SSF52172">
    <property type="entry name" value="CheY-like"/>
    <property type="match status" value="1"/>
</dbReference>
<dbReference type="PROSITE" id="PS50110">
    <property type="entry name" value="RESPONSE_REGULATORY"/>
    <property type="match status" value="1"/>
</dbReference>
<dbReference type="RefSeq" id="WP_313544565.1">
    <property type="nucleotide sequence ID" value="NZ_CP134880.1"/>
</dbReference>
<dbReference type="InterPro" id="IPR001633">
    <property type="entry name" value="EAL_dom"/>
</dbReference>
<sequence length="411" mass="43989">MTGAGCRRVLVIDDDELVAAMLVAHARSAGYEARSTSDPAQFFTIARQWRPCFVVVDLMMTGMDGLSVLQRLARERCRAAVVITSGAAPALLDSARTYAIESGLPYAGALPKPFRRGDVAAVLDSAIAEPRPQESSAEAFARQSYLGFQVALRKALQDDEIEVFLQPKVACEDGTVVGAEALARWNHPALGAVPPSTFVPYAERLGLAPRLTDLVMRRCLTWLSAAAVPTGFTVSINVSASELGDPRLRHRLMAACVAAQVSPSRVVLEVTETSTVDDAVGSLEALTRLGLEGFGLSVDDFGTGYSSVSQLARLPFSELKIDRSFVAGMSRSDRSVTVVRSMVQLADGLGLSSTAEGVETEGQWEALREMGCTHVQGFHLARPMPLEDFTRWVDTWNSGARAGARGDLAGA</sequence>
<dbReference type="SMART" id="SM00448">
    <property type="entry name" value="REC"/>
    <property type="match status" value="1"/>
</dbReference>
<dbReference type="EMBL" id="CP134880">
    <property type="protein sequence ID" value="WNM28218.1"/>
    <property type="molecule type" value="Genomic_DNA"/>
</dbReference>
<dbReference type="GO" id="GO:0000160">
    <property type="term" value="P:phosphorelay signal transduction system"/>
    <property type="evidence" value="ECO:0007669"/>
    <property type="project" value="InterPro"/>
</dbReference>
<name>A0AA96FDM3_9MICO</name>
<dbReference type="Pfam" id="PF00563">
    <property type="entry name" value="EAL"/>
    <property type="match status" value="1"/>
</dbReference>
<dbReference type="InterPro" id="IPR050706">
    <property type="entry name" value="Cyclic-di-GMP_PDE-like"/>
</dbReference>
<dbReference type="Gene3D" id="3.20.20.450">
    <property type="entry name" value="EAL domain"/>
    <property type="match status" value="1"/>
</dbReference>
<dbReference type="CDD" id="cd01948">
    <property type="entry name" value="EAL"/>
    <property type="match status" value="1"/>
</dbReference>
<reference evidence="4" key="1">
    <citation type="submission" date="2023-09" db="EMBL/GenBank/DDBJ databases">
        <title>Demequina sp. a novel bacteria isolated from Capsicum annuum.</title>
        <authorList>
            <person name="Humaira Z."/>
            <person name="Lee J."/>
            <person name="Cho D."/>
        </authorList>
    </citation>
    <scope>NUCLEOTIDE SEQUENCE</scope>
    <source>
        <strain evidence="4">PMTSA13</strain>
    </source>
</reference>
<dbReference type="PROSITE" id="PS50883">
    <property type="entry name" value="EAL"/>
    <property type="match status" value="1"/>
</dbReference>
<dbReference type="InterPro" id="IPR001789">
    <property type="entry name" value="Sig_transdc_resp-reg_receiver"/>
</dbReference>
<evidence type="ECO:0000313" key="4">
    <source>
        <dbReference type="EMBL" id="WNM28218.1"/>
    </source>
</evidence>
<dbReference type="Pfam" id="PF00072">
    <property type="entry name" value="Response_reg"/>
    <property type="match status" value="1"/>
</dbReference>
<feature type="modified residue" description="4-aspartylphosphate" evidence="1">
    <location>
        <position position="57"/>
    </location>
</feature>
<dbReference type="AlphaFoldDB" id="A0AA96FDM3"/>
<dbReference type="EC" id="3.1.4.52" evidence="4"/>
<evidence type="ECO:0000256" key="1">
    <source>
        <dbReference type="PROSITE-ProRule" id="PRU00169"/>
    </source>
</evidence>
<protein>
    <submittedName>
        <fullName evidence="4">EAL domain-containing response regulator</fullName>
        <ecNumber evidence="4">3.1.4.52</ecNumber>
    </submittedName>
</protein>
<dbReference type="Gene3D" id="3.40.50.2300">
    <property type="match status" value="1"/>
</dbReference>
<dbReference type="InterPro" id="IPR035919">
    <property type="entry name" value="EAL_sf"/>
</dbReference>
<gene>
    <name evidence="4" type="ORF">RN607_04230</name>
</gene>
<dbReference type="Proteomes" id="UP001303408">
    <property type="component" value="Chromosome"/>
</dbReference>
<feature type="domain" description="EAL" evidence="3">
    <location>
        <begin position="145"/>
        <end position="397"/>
    </location>
</feature>